<dbReference type="Gene3D" id="2.130.10.10">
    <property type="entry name" value="YVTN repeat-like/Quinoprotein amine dehydrogenase"/>
    <property type="match status" value="5"/>
</dbReference>
<dbReference type="PROSITE" id="PS00678">
    <property type="entry name" value="WD_REPEATS_1"/>
    <property type="match status" value="5"/>
</dbReference>
<feature type="repeat" description="WD" evidence="3">
    <location>
        <begin position="197"/>
        <end position="238"/>
    </location>
</feature>
<dbReference type="InterPro" id="IPR015943">
    <property type="entry name" value="WD40/YVTN_repeat-like_dom_sf"/>
</dbReference>
<dbReference type="SUPFAM" id="SSF50978">
    <property type="entry name" value="WD40 repeat-like"/>
    <property type="match status" value="1"/>
</dbReference>
<dbReference type="PROSITE" id="PS50082">
    <property type="entry name" value="WD_REPEATS_2"/>
    <property type="match status" value="9"/>
</dbReference>
<feature type="repeat" description="WD" evidence="3">
    <location>
        <begin position="347"/>
        <end position="388"/>
    </location>
</feature>
<gene>
    <name evidence="5" type="ORF">Ga0074812_13540</name>
</gene>
<evidence type="ECO:0000313" key="5">
    <source>
        <dbReference type="EMBL" id="CUU60098.1"/>
    </source>
</evidence>
<reference evidence="6" key="1">
    <citation type="submission" date="2015-11" db="EMBL/GenBank/DDBJ databases">
        <authorList>
            <person name="Varghese N."/>
        </authorList>
    </citation>
    <scope>NUCLEOTIDE SEQUENCE [LARGE SCALE GENOMIC DNA]</scope>
    <source>
        <strain evidence="6">DSM 45899</strain>
    </source>
</reference>
<feature type="repeat" description="WD" evidence="3">
    <location>
        <begin position="574"/>
        <end position="608"/>
    </location>
</feature>
<evidence type="ECO:0000256" key="3">
    <source>
        <dbReference type="PROSITE-ProRule" id="PRU00221"/>
    </source>
</evidence>
<keyword evidence="6" id="KW-1185">Reference proteome</keyword>
<dbReference type="PANTHER" id="PTHR19848:SF8">
    <property type="entry name" value="F-BOX AND WD REPEAT DOMAIN CONTAINING 7"/>
    <property type="match status" value="1"/>
</dbReference>
<feature type="repeat" description="WD" evidence="3">
    <location>
        <begin position="651"/>
        <end position="692"/>
    </location>
</feature>
<dbReference type="AlphaFoldDB" id="A0A0S4QYH4"/>
<dbReference type="Proteomes" id="UP000198802">
    <property type="component" value="Unassembled WGS sequence"/>
</dbReference>
<evidence type="ECO:0000256" key="4">
    <source>
        <dbReference type="SAM" id="MobiDB-lite"/>
    </source>
</evidence>
<proteinExistence type="predicted"/>
<feature type="repeat" description="WD" evidence="3">
    <location>
        <begin position="155"/>
        <end position="196"/>
    </location>
</feature>
<evidence type="ECO:0000256" key="2">
    <source>
        <dbReference type="ARBA" id="ARBA00022737"/>
    </source>
</evidence>
<feature type="repeat" description="WD" evidence="3">
    <location>
        <begin position="263"/>
        <end position="304"/>
    </location>
</feature>
<sequence length="769" mass="78445">MSSGPPGAGCSGNLPDVSAAPPPGQPTVLAGGLGRLTGEDLRRYLERAVVGEDAAIGRDVLAAYWSATGELDRDEVDELCGEFAPALARALGQNAHLLAPTTPAGALGAIVLSRLDGVRALEPARAALARELAGPRLVNRWPLPDQPHPALRRVLAGHRGQVHALAVAPDGSWLASAGMDGTLRTWTVGTGIARSMFTGHTGNVLSCAIAPDGGWLASAGLDGTVRIWDVPDEGSRASGAHRAAEVAEVDGMVGAGCPARLVLRGHRGPVNGVAVSLDGRSVVAVGSDGTLRTWDVATGSPKLTVPVAVGPLRCCAVGPDPTTVVVAGDDGAIWLVDLRTGAAGSRLPGHLGPVLALAYGPDGSWLVSAGEDGTLRRWDTVTGRQVATIGDNGRPVHACALSPDGSFAVAPEGDVIAVRDPGDGTQRAELTGAVGTRACVVAPDGSWIASGGRYGTIRLWSTRGELPRVPTAERNEGTRGCSVVVRSAAPGLDASAAGAAGYVVSSSDDGTVTAWDLATGEPGAALAGLPGPARGCRSSPDGGWAVVPAQPNALRLWEPATGTVRAVLTADVAILGFAVAADGTWVAGGCEDDSVRLWDAESGEWMATFTGHTARVPACVAGPDGTWLASGADDATVRVWDVVTLEQRAVLRGHHGPVFGLATDAAGRLLASAGQDHTVRIWDVATGRALTVLEGHTQAVREVSFAPDGSWLASAGGDGSVRIWDPRTWTCGAMMRFEGTARGCAWLPDGTGLVVAGSSGLYLYSFLHD</sequence>
<dbReference type="SUPFAM" id="SSF50998">
    <property type="entry name" value="Quinoprotein alcohol dehydrogenase-like"/>
    <property type="match status" value="1"/>
</dbReference>
<dbReference type="SMART" id="SM00320">
    <property type="entry name" value="WD40"/>
    <property type="match status" value="13"/>
</dbReference>
<organism evidence="5 6">
    <name type="scientific">Parafrankia irregularis</name>
    <dbReference type="NCBI Taxonomy" id="795642"/>
    <lineage>
        <taxon>Bacteria</taxon>
        <taxon>Bacillati</taxon>
        <taxon>Actinomycetota</taxon>
        <taxon>Actinomycetes</taxon>
        <taxon>Frankiales</taxon>
        <taxon>Frankiaceae</taxon>
        <taxon>Parafrankia</taxon>
    </lineage>
</organism>
<accession>A0A0S4QYH4</accession>
<dbReference type="InterPro" id="IPR019775">
    <property type="entry name" value="WD40_repeat_CS"/>
</dbReference>
<feature type="compositionally biased region" description="Gly residues" evidence="4">
    <location>
        <begin position="1"/>
        <end position="10"/>
    </location>
</feature>
<evidence type="ECO:0000256" key="1">
    <source>
        <dbReference type="ARBA" id="ARBA00022574"/>
    </source>
</evidence>
<dbReference type="InterPro" id="IPR020472">
    <property type="entry name" value="WD40_PAC1"/>
</dbReference>
<feature type="region of interest" description="Disordered" evidence="4">
    <location>
        <begin position="1"/>
        <end position="26"/>
    </location>
</feature>
<dbReference type="InterPro" id="IPR001680">
    <property type="entry name" value="WD40_rpt"/>
</dbReference>
<protein>
    <submittedName>
        <fullName evidence="5">WD40 repeat</fullName>
    </submittedName>
</protein>
<feature type="repeat" description="WD" evidence="3">
    <location>
        <begin position="693"/>
        <end position="725"/>
    </location>
</feature>
<dbReference type="InterPro" id="IPR036322">
    <property type="entry name" value="WD40_repeat_dom_sf"/>
</dbReference>
<dbReference type="PROSITE" id="PS50294">
    <property type="entry name" value="WD_REPEATS_REGION"/>
    <property type="match status" value="7"/>
</dbReference>
<dbReference type="PRINTS" id="PR00320">
    <property type="entry name" value="GPROTEINBRPT"/>
</dbReference>
<dbReference type="CDD" id="cd00200">
    <property type="entry name" value="WD40"/>
    <property type="match status" value="2"/>
</dbReference>
<dbReference type="Pfam" id="PF00400">
    <property type="entry name" value="WD40"/>
    <property type="match status" value="9"/>
</dbReference>
<dbReference type="PANTHER" id="PTHR19848">
    <property type="entry name" value="WD40 REPEAT PROTEIN"/>
    <property type="match status" value="1"/>
</dbReference>
<keyword evidence="2" id="KW-0677">Repeat</keyword>
<name>A0A0S4QYH4_9ACTN</name>
<evidence type="ECO:0000313" key="6">
    <source>
        <dbReference type="Proteomes" id="UP000198802"/>
    </source>
</evidence>
<dbReference type="EMBL" id="FAOZ01000035">
    <property type="protein sequence ID" value="CUU60098.1"/>
    <property type="molecule type" value="Genomic_DNA"/>
</dbReference>
<keyword evidence="1 3" id="KW-0853">WD repeat</keyword>
<dbReference type="InterPro" id="IPR011047">
    <property type="entry name" value="Quinoprotein_ADH-like_sf"/>
</dbReference>
<feature type="repeat" description="WD" evidence="3">
    <location>
        <begin position="502"/>
        <end position="525"/>
    </location>
</feature>
<feature type="repeat" description="WD" evidence="3">
    <location>
        <begin position="609"/>
        <end position="650"/>
    </location>
</feature>